<dbReference type="Gene3D" id="2.50.20.10">
    <property type="entry name" value="Lipoprotein localisation LolA/LolB/LppX"/>
    <property type="match status" value="1"/>
</dbReference>
<proteinExistence type="predicted"/>
<keyword evidence="3" id="KW-1185">Reference proteome</keyword>
<dbReference type="Pfam" id="PF07044">
    <property type="entry name" value="DUF1329"/>
    <property type="match status" value="1"/>
</dbReference>
<feature type="signal peptide" evidence="1">
    <location>
        <begin position="1"/>
        <end position="24"/>
    </location>
</feature>
<dbReference type="EMBL" id="BAAAET010000002">
    <property type="protein sequence ID" value="GAA0688556.1"/>
    <property type="molecule type" value="Genomic_DNA"/>
</dbReference>
<dbReference type="RefSeq" id="WP_343804212.1">
    <property type="nucleotide sequence ID" value="NZ_BAAAET010000002.1"/>
</dbReference>
<gene>
    <name evidence="2" type="ORF">GCM10009104_13470</name>
</gene>
<keyword evidence="1" id="KW-0732">Signal</keyword>
<evidence type="ECO:0000256" key="1">
    <source>
        <dbReference type="SAM" id="SignalP"/>
    </source>
</evidence>
<evidence type="ECO:0000313" key="2">
    <source>
        <dbReference type="EMBL" id="GAA0688556.1"/>
    </source>
</evidence>
<dbReference type="Proteomes" id="UP001499915">
    <property type="component" value="Unassembled WGS sequence"/>
</dbReference>
<dbReference type="CDD" id="cd16329">
    <property type="entry name" value="LolA_like"/>
    <property type="match status" value="1"/>
</dbReference>
<accession>A0ABP3TDR7</accession>
<protein>
    <submittedName>
        <fullName evidence="2">DUF1329 domain-containing protein</fullName>
    </submittedName>
</protein>
<comment type="caution">
    <text evidence="2">The sequence shown here is derived from an EMBL/GenBank/DDBJ whole genome shotgun (WGS) entry which is preliminary data.</text>
</comment>
<name>A0ABP3TDR7_9GAMM</name>
<feature type="chain" id="PRO_5045124403" evidence="1">
    <location>
        <begin position="25"/>
        <end position="456"/>
    </location>
</feature>
<evidence type="ECO:0000313" key="3">
    <source>
        <dbReference type="Proteomes" id="UP001499915"/>
    </source>
</evidence>
<dbReference type="InterPro" id="IPR010752">
    <property type="entry name" value="DUF1329"/>
</dbReference>
<organism evidence="2 3">
    <name type="scientific">Marinobacterium maritimum</name>
    <dbReference type="NCBI Taxonomy" id="500162"/>
    <lineage>
        <taxon>Bacteria</taxon>
        <taxon>Pseudomonadati</taxon>
        <taxon>Pseudomonadota</taxon>
        <taxon>Gammaproteobacteria</taxon>
        <taxon>Oceanospirillales</taxon>
        <taxon>Oceanospirillaceae</taxon>
        <taxon>Marinobacterium</taxon>
    </lineage>
</organism>
<reference evidence="3" key="1">
    <citation type="journal article" date="2019" name="Int. J. Syst. Evol. Microbiol.">
        <title>The Global Catalogue of Microorganisms (GCM) 10K type strain sequencing project: providing services to taxonomists for standard genome sequencing and annotation.</title>
        <authorList>
            <consortium name="The Broad Institute Genomics Platform"/>
            <consortium name="The Broad Institute Genome Sequencing Center for Infectious Disease"/>
            <person name="Wu L."/>
            <person name="Ma J."/>
        </authorList>
    </citation>
    <scope>NUCLEOTIDE SEQUENCE [LARGE SCALE GENOMIC DNA]</scope>
    <source>
        <strain evidence="3">JCM 15134</strain>
    </source>
</reference>
<sequence>MTIKKTILALSVTAMTLGAGSALAKVSAEEAAKLRNELTPVGAERAGNADGSIPEWTGGMTAAPKGHKAGGFRVDPFADEKPLFTITASNYQDYSDQLTDGQKMMFTKYPDTFQMNIYQTHRTAAAPQWVYDNTAENALTGELTPDGNGIMKSHGGYPFPIPQNGLEVIWNHHVRWRGEGIHRIYSSVLTYPNGERIVGGGEGWETYRTHQKDNYDPDYNGTVLEFLNIYTAPVRRKGETLLVKDPINQSETPRQAWQYIPGQRRVRRAPTVAFDTPDAGTSGTTTYDDAFMYNGSPERYDFKLAGKKEIYVPYNSNGLLNKLAKTKDGDYSLLTPNHIDPKAERWELHRVWVVEATLKEGKRHVYDKRTFYVDEDTWMVVLADAYDGRGELWRSHMAHLLNAYDVPVQSMRAPTYHDFQTGVYYVSDIDVEPFEVYEGEGEGYFTPAQVRKISRR</sequence>